<keyword evidence="2" id="KW-1185">Reference proteome</keyword>
<dbReference type="EMBL" id="CM046114">
    <property type="protein sequence ID" value="KAI8419697.1"/>
    <property type="molecule type" value="Genomic_DNA"/>
</dbReference>
<evidence type="ECO:0000313" key="2">
    <source>
        <dbReference type="Proteomes" id="UP001064048"/>
    </source>
</evidence>
<sequence length="171" mass="18131">MLFLSFLLRILGARGAPGAVGGALAVADGVVAVDASAAVGVQAGQHVGHVVRKEALVVEHGGEHLRDGGRTHRLVVLLLVHLQARAQQPRQRQRVAPATRGAQHRARRQLEQLLLLARVDREARAEPRVGADHRVVLAGDGHDAAAVVRVRLEAVLLGAGHRILGEVTVDI</sequence>
<organism evidence="1 2">
    <name type="scientific">Choristoneura fumiferana</name>
    <name type="common">Spruce budworm moth</name>
    <name type="synonym">Archips fumiferana</name>
    <dbReference type="NCBI Taxonomy" id="7141"/>
    <lineage>
        <taxon>Eukaryota</taxon>
        <taxon>Metazoa</taxon>
        <taxon>Ecdysozoa</taxon>
        <taxon>Arthropoda</taxon>
        <taxon>Hexapoda</taxon>
        <taxon>Insecta</taxon>
        <taxon>Pterygota</taxon>
        <taxon>Neoptera</taxon>
        <taxon>Endopterygota</taxon>
        <taxon>Lepidoptera</taxon>
        <taxon>Glossata</taxon>
        <taxon>Ditrysia</taxon>
        <taxon>Tortricoidea</taxon>
        <taxon>Tortricidae</taxon>
        <taxon>Tortricinae</taxon>
        <taxon>Choristoneura</taxon>
    </lineage>
</organism>
<proteinExistence type="predicted"/>
<comment type="caution">
    <text evidence="1">The sequence shown here is derived from an EMBL/GenBank/DDBJ whole genome shotgun (WGS) entry which is preliminary data.</text>
</comment>
<evidence type="ECO:0000313" key="1">
    <source>
        <dbReference type="EMBL" id="KAI8419697.1"/>
    </source>
</evidence>
<reference evidence="1 2" key="1">
    <citation type="journal article" date="2022" name="Genome Biol. Evol.">
        <title>The Spruce Budworm Genome: Reconstructing the Evolutionary History of Antifreeze Proteins.</title>
        <authorList>
            <person name="Beliveau C."/>
            <person name="Gagne P."/>
            <person name="Picq S."/>
            <person name="Vernygora O."/>
            <person name="Keeling C.I."/>
            <person name="Pinkney K."/>
            <person name="Doucet D."/>
            <person name="Wen F."/>
            <person name="Johnston J.S."/>
            <person name="Maaroufi H."/>
            <person name="Boyle B."/>
            <person name="Laroche J."/>
            <person name="Dewar K."/>
            <person name="Juretic N."/>
            <person name="Blackburn G."/>
            <person name="Nisole A."/>
            <person name="Brunet B."/>
            <person name="Brandao M."/>
            <person name="Lumley L."/>
            <person name="Duan J."/>
            <person name="Quan G."/>
            <person name="Lucarotti C.J."/>
            <person name="Roe A.D."/>
            <person name="Sperling F.A.H."/>
            <person name="Levesque R.C."/>
            <person name="Cusson M."/>
        </authorList>
    </citation>
    <scope>NUCLEOTIDE SEQUENCE [LARGE SCALE GENOMIC DNA]</scope>
    <source>
        <strain evidence="1">Glfc:IPQL:Cfum</strain>
    </source>
</reference>
<accession>A0ACC0J4V9</accession>
<gene>
    <name evidence="1" type="ORF">MSG28_008385</name>
</gene>
<protein>
    <submittedName>
        <fullName evidence="1">Uncharacterized protein</fullName>
    </submittedName>
</protein>
<name>A0ACC0J4V9_CHOFU</name>
<dbReference type="Proteomes" id="UP001064048">
    <property type="component" value="Chromosome 14"/>
</dbReference>